<gene>
    <name evidence="1" type="ORF">CSKR_102338</name>
</gene>
<evidence type="ECO:0000313" key="1">
    <source>
        <dbReference type="EMBL" id="KAG5453711.1"/>
    </source>
</evidence>
<evidence type="ECO:0000313" key="2">
    <source>
        <dbReference type="Proteomes" id="UP000286415"/>
    </source>
</evidence>
<proteinExistence type="predicted"/>
<protein>
    <submittedName>
        <fullName evidence="1">Uncharacterized protein</fullName>
    </submittedName>
</protein>
<accession>A0A3R7CZW1</accession>
<organism evidence="1 2">
    <name type="scientific">Clonorchis sinensis</name>
    <name type="common">Chinese liver fluke</name>
    <dbReference type="NCBI Taxonomy" id="79923"/>
    <lineage>
        <taxon>Eukaryota</taxon>
        <taxon>Metazoa</taxon>
        <taxon>Spiralia</taxon>
        <taxon>Lophotrochozoa</taxon>
        <taxon>Platyhelminthes</taxon>
        <taxon>Trematoda</taxon>
        <taxon>Digenea</taxon>
        <taxon>Opisthorchiida</taxon>
        <taxon>Opisthorchiata</taxon>
        <taxon>Opisthorchiidae</taxon>
        <taxon>Clonorchis</taxon>
    </lineage>
</organism>
<reference evidence="1 2" key="2">
    <citation type="journal article" date="2021" name="Genomics">
        <title>High-quality reference genome for Clonorchis sinensis.</title>
        <authorList>
            <person name="Young N.D."/>
            <person name="Stroehlein A.J."/>
            <person name="Kinkar L."/>
            <person name="Wang T."/>
            <person name="Sohn W.M."/>
            <person name="Chang B.C.H."/>
            <person name="Kaur P."/>
            <person name="Weisz D."/>
            <person name="Dudchenko O."/>
            <person name="Aiden E.L."/>
            <person name="Korhonen P.K."/>
            <person name="Gasser R.B."/>
        </authorList>
    </citation>
    <scope>NUCLEOTIDE SEQUENCE [LARGE SCALE GENOMIC DNA]</scope>
    <source>
        <strain evidence="1">Cs-k2</strain>
    </source>
</reference>
<name>A0A3R7CZW1_CLOSI</name>
<comment type="caution">
    <text evidence="1">The sequence shown here is derived from an EMBL/GenBank/DDBJ whole genome shotgun (WGS) entry which is preliminary data.</text>
</comment>
<dbReference type="InParanoid" id="A0A3R7CZW1"/>
<dbReference type="EMBL" id="NIRI02000010">
    <property type="protein sequence ID" value="KAG5453711.1"/>
    <property type="molecule type" value="Genomic_DNA"/>
</dbReference>
<dbReference type="OrthoDB" id="10552319at2759"/>
<dbReference type="Proteomes" id="UP000286415">
    <property type="component" value="Unassembled WGS sequence"/>
</dbReference>
<reference evidence="1 2" key="1">
    <citation type="journal article" date="2018" name="Biotechnol. Adv.">
        <title>Improved genomic resources and new bioinformatic workflow for the carcinogenic parasite Clonorchis sinensis: Biotechnological implications.</title>
        <authorList>
            <person name="Wang D."/>
            <person name="Korhonen P.K."/>
            <person name="Gasser R.B."/>
            <person name="Young N.D."/>
        </authorList>
    </citation>
    <scope>NUCLEOTIDE SEQUENCE [LARGE SCALE GENOMIC DNA]</scope>
    <source>
        <strain evidence="1">Cs-k2</strain>
    </source>
</reference>
<sequence>MLKILRQPTTGFTLLGAHQMESPYMYRDMSNIVPTETWGGLVQHIQLLENVINDRFTRVPGEPPEKRNLFAKKCIEHEVDGNVETAPTKKGETCRGLSKSFQQPHE</sequence>
<dbReference type="AlphaFoldDB" id="A0A3R7CZW1"/>
<keyword evidence="2" id="KW-1185">Reference proteome</keyword>